<organism evidence="1 2">
    <name type="scientific">Gluconobacter oxydans NBRC 3293</name>
    <dbReference type="NCBI Taxonomy" id="1315969"/>
    <lineage>
        <taxon>Bacteria</taxon>
        <taxon>Pseudomonadati</taxon>
        <taxon>Pseudomonadota</taxon>
        <taxon>Alphaproteobacteria</taxon>
        <taxon>Acetobacterales</taxon>
        <taxon>Acetobacteraceae</taxon>
        <taxon>Gluconobacter</taxon>
    </lineage>
</organism>
<accession>A0A829WGA2</accession>
<comment type="caution">
    <text evidence="1">The sequence shown here is derived from an EMBL/GenBank/DDBJ whole genome shotgun (WGS) entry which is preliminary data.</text>
</comment>
<protein>
    <submittedName>
        <fullName evidence="1">Uncharacterized protein</fullName>
    </submittedName>
</protein>
<dbReference type="Proteomes" id="UP000484858">
    <property type="component" value="Unassembled WGS sequence"/>
</dbReference>
<gene>
    <name evidence="1" type="ORF">NBRC3293_0355</name>
</gene>
<reference evidence="1 2" key="1">
    <citation type="submission" date="2013-04" db="EMBL/GenBank/DDBJ databases">
        <title>Gluconobacter oxydans NBRC 3293 whole genome sequence.</title>
        <authorList>
            <person name="Matsutani M."/>
            <person name="Yakushi T."/>
            <person name="Matsushita K."/>
        </authorList>
    </citation>
    <scope>NUCLEOTIDE SEQUENCE [LARGE SCALE GENOMIC DNA]</scope>
    <source>
        <strain evidence="1 2">NBRC 3293</strain>
    </source>
</reference>
<dbReference type="AlphaFoldDB" id="A0A829WGA2"/>
<evidence type="ECO:0000313" key="1">
    <source>
        <dbReference type="EMBL" id="GEM15858.1"/>
    </source>
</evidence>
<evidence type="ECO:0000313" key="2">
    <source>
        <dbReference type="Proteomes" id="UP000484858"/>
    </source>
</evidence>
<dbReference type="RefSeq" id="WP_172491914.1">
    <property type="nucleotide sequence ID" value="NZ_BARJ01000002.1"/>
</dbReference>
<sequence length="117" mass="12232">MSSTLKSFTEGDLVISVVGDGDGSGTYTDNQASPIKLEEITTTGEVVGTMVLPQTTTVVDGVTEYAVSGEYGSSSEGEFHALSRRTRLEECTGAWLRQAVPPAGPCPLGHPQTEPDA</sequence>
<name>A0A829WGA2_GLUOY</name>
<dbReference type="EMBL" id="BARJ01000002">
    <property type="protein sequence ID" value="GEM15858.1"/>
    <property type="molecule type" value="Genomic_DNA"/>
</dbReference>
<proteinExistence type="predicted"/>